<dbReference type="InterPro" id="IPR027417">
    <property type="entry name" value="P-loop_NTPase"/>
</dbReference>
<dbReference type="Gene3D" id="3.40.50.300">
    <property type="entry name" value="P-loop containing nucleotide triphosphate hydrolases"/>
    <property type="match status" value="1"/>
</dbReference>
<protein>
    <submittedName>
        <fullName evidence="1">Beta 1 integrin binding protein 2 pseudogen</fullName>
    </submittedName>
</protein>
<dbReference type="SUPFAM" id="SSF52540">
    <property type="entry name" value="P-loop containing nucleoside triphosphate hydrolases"/>
    <property type="match status" value="1"/>
</dbReference>
<dbReference type="EMBL" id="BT044056">
    <property type="protein sequence ID" value="ACH85372.1"/>
    <property type="molecule type" value="mRNA"/>
</dbReference>
<dbReference type="GO" id="GO:0007229">
    <property type="term" value="P:integrin-mediated signaling pathway"/>
    <property type="evidence" value="ECO:0007669"/>
    <property type="project" value="UniProtKB-KW"/>
</dbReference>
<dbReference type="AlphaFoldDB" id="B5RID2"/>
<proteinExistence type="evidence at transcript level"/>
<evidence type="ECO:0000313" key="1">
    <source>
        <dbReference type="EMBL" id="ACH85372.1"/>
    </source>
</evidence>
<sequence length="77" mass="8932">MKYIIGIGGVTNGGKTTLTNKLMKNLPNSCVVHQDDFFKVSLLCVYYYSYYCRYYVGRYASDRVNPHCTWARALNLY</sequence>
<organism evidence="1">
    <name type="scientific">Salmo salar</name>
    <name type="common">Atlantic salmon</name>
    <dbReference type="NCBI Taxonomy" id="8030"/>
    <lineage>
        <taxon>Eukaryota</taxon>
        <taxon>Metazoa</taxon>
        <taxon>Chordata</taxon>
        <taxon>Craniata</taxon>
        <taxon>Vertebrata</taxon>
        <taxon>Euteleostomi</taxon>
        <taxon>Actinopterygii</taxon>
        <taxon>Neopterygii</taxon>
        <taxon>Teleostei</taxon>
        <taxon>Protacanthopterygii</taxon>
        <taxon>Salmoniformes</taxon>
        <taxon>Salmonidae</taxon>
        <taxon>Salmoninae</taxon>
        <taxon>Salmo</taxon>
    </lineage>
</organism>
<reference evidence="1" key="1">
    <citation type="journal article" date="2009" name="BMC Genomics">
        <title>Characterization of full-length sequenced cDNA inserts (FLIcs) from Atlantic salmon (Salmo salar).</title>
        <authorList>
            <person name="Andreassen R."/>
            <person name="Lunner S."/>
            <person name="Hoyheim B."/>
        </authorList>
    </citation>
    <scope>NUCLEOTIDE SEQUENCE</scope>
    <source>
        <tissue evidence="1">White muscle</tissue>
    </source>
</reference>
<keyword evidence="1" id="KW-0401">Integrin</keyword>
<accession>B5RID2</accession>
<name>B5RID2_SALSA</name>